<evidence type="ECO:0000256" key="1">
    <source>
        <dbReference type="SAM" id="Coils"/>
    </source>
</evidence>
<dbReference type="RefSeq" id="WP_345629636.1">
    <property type="nucleotide sequence ID" value="NZ_BAABJQ010000007.1"/>
</dbReference>
<dbReference type="InterPro" id="IPR036689">
    <property type="entry name" value="ESAT-6-like_sf"/>
</dbReference>
<protein>
    <submittedName>
        <fullName evidence="2">Uncharacterized protein</fullName>
    </submittedName>
</protein>
<dbReference type="Proteomes" id="UP001501570">
    <property type="component" value="Unassembled WGS sequence"/>
</dbReference>
<dbReference type="EMBL" id="BAABJQ010000007">
    <property type="protein sequence ID" value="GAA5185062.1"/>
    <property type="molecule type" value="Genomic_DNA"/>
</dbReference>
<organism evidence="2 3">
    <name type="scientific">Rugosimonospora acidiphila</name>
    <dbReference type="NCBI Taxonomy" id="556531"/>
    <lineage>
        <taxon>Bacteria</taxon>
        <taxon>Bacillati</taxon>
        <taxon>Actinomycetota</taxon>
        <taxon>Actinomycetes</taxon>
        <taxon>Micromonosporales</taxon>
        <taxon>Micromonosporaceae</taxon>
        <taxon>Rugosimonospora</taxon>
    </lineage>
</organism>
<feature type="coiled-coil region" evidence="1">
    <location>
        <begin position="52"/>
        <end position="79"/>
    </location>
</feature>
<proteinExistence type="predicted"/>
<gene>
    <name evidence="2" type="ORF">GCM10023322_27970</name>
</gene>
<sequence>MAIGPDVAIKDPAAAEADANQMAKLATEMHARLEALIGQVTGKLNETDGETKNAFMSQLQQYQKLAMELEARKNNLAAAARSIVQGNVSDDVQFAKAFGGVNP</sequence>
<keyword evidence="3" id="KW-1185">Reference proteome</keyword>
<keyword evidence="1" id="KW-0175">Coiled coil</keyword>
<comment type="caution">
    <text evidence="2">The sequence shown here is derived from an EMBL/GenBank/DDBJ whole genome shotgun (WGS) entry which is preliminary data.</text>
</comment>
<accession>A0ABP9RS19</accession>
<evidence type="ECO:0000313" key="2">
    <source>
        <dbReference type="EMBL" id="GAA5185062.1"/>
    </source>
</evidence>
<reference evidence="3" key="1">
    <citation type="journal article" date="2019" name="Int. J. Syst. Evol. Microbiol.">
        <title>The Global Catalogue of Microorganisms (GCM) 10K type strain sequencing project: providing services to taxonomists for standard genome sequencing and annotation.</title>
        <authorList>
            <consortium name="The Broad Institute Genomics Platform"/>
            <consortium name="The Broad Institute Genome Sequencing Center for Infectious Disease"/>
            <person name="Wu L."/>
            <person name="Ma J."/>
        </authorList>
    </citation>
    <scope>NUCLEOTIDE SEQUENCE [LARGE SCALE GENOMIC DNA]</scope>
    <source>
        <strain evidence="3">JCM 18304</strain>
    </source>
</reference>
<evidence type="ECO:0000313" key="3">
    <source>
        <dbReference type="Proteomes" id="UP001501570"/>
    </source>
</evidence>
<name>A0ABP9RS19_9ACTN</name>
<dbReference type="SUPFAM" id="SSF140453">
    <property type="entry name" value="EsxAB dimer-like"/>
    <property type="match status" value="1"/>
</dbReference>